<dbReference type="InterPro" id="IPR011989">
    <property type="entry name" value="ARM-like"/>
</dbReference>
<protein>
    <recommendedName>
        <fullName evidence="5">Armadillo repeat-containing protein 6</fullName>
    </recommendedName>
</protein>
<dbReference type="Proteomes" id="UP001152799">
    <property type="component" value="Chromosome 3"/>
</dbReference>
<dbReference type="PANTHER" id="PTHR22895:SF0">
    <property type="entry name" value="ARMADILLO REPEAT-CONTAINING PROTEIN 6"/>
    <property type="match status" value="1"/>
</dbReference>
<feature type="region of interest" description="Disordered" evidence="2">
    <location>
        <begin position="451"/>
        <end position="472"/>
    </location>
</feature>
<keyword evidence="4" id="KW-1185">Reference proteome</keyword>
<keyword evidence="1" id="KW-0677">Repeat</keyword>
<dbReference type="AlphaFoldDB" id="A0A9N9MQ23"/>
<evidence type="ECO:0000256" key="2">
    <source>
        <dbReference type="SAM" id="MobiDB-lite"/>
    </source>
</evidence>
<proteinExistence type="predicted"/>
<sequence length="472" mass="53164">MVIEISQETFDDAVKENVEILGLGEEEAVEEAVKQFEAQGVDLSKIIKDQMSKQQYEEITAAVQKVEQLQKTKGDVDNINKALDDLRLECDKGIQYKIAAGKAEAYHILLNTYEAFSDKTVKINALKTLLSLMTKQPDLLDDRGVAFIINNLKVQPQDVEIQKLILKWAKECCVMHEKNRQKIYDSHIVDVIKNQLDDLTPVEIIRETLSVFRALVLDDDVRVEFGRAHEHARVIASETLCSIMNLLTRFRGEEQLNLDIIVTLTALMVRAEFCKKVEDAGGLELIKTVMETFCNSGRIIRQSFKLIKALAGNDECKAHMPKKGYVSILRDSINASMDSAQTVTAGLSAVAALTLRSPENSKQFFDEGIPEVIVTAMKKHDSDKAVQKTASWAIRNMVSRSKYQSAKFIEIGAEEALRNDLKNFKEIEYDVKAALRDLGCKVNLKEEWTGKGGALTNRNAKRDNENDNEYED</sequence>
<dbReference type="SMART" id="SM00185">
    <property type="entry name" value="ARM"/>
    <property type="match status" value="2"/>
</dbReference>
<dbReference type="InterPro" id="IPR000225">
    <property type="entry name" value="Armadillo"/>
</dbReference>
<name>A0A9N9MQ23_9CUCU</name>
<evidence type="ECO:0000313" key="3">
    <source>
        <dbReference type="EMBL" id="CAG9766295.1"/>
    </source>
</evidence>
<organism evidence="3 4">
    <name type="scientific">Ceutorhynchus assimilis</name>
    <name type="common">cabbage seed weevil</name>
    <dbReference type="NCBI Taxonomy" id="467358"/>
    <lineage>
        <taxon>Eukaryota</taxon>
        <taxon>Metazoa</taxon>
        <taxon>Ecdysozoa</taxon>
        <taxon>Arthropoda</taxon>
        <taxon>Hexapoda</taxon>
        <taxon>Insecta</taxon>
        <taxon>Pterygota</taxon>
        <taxon>Neoptera</taxon>
        <taxon>Endopterygota</taxon>
        <taxon>Coleoptera</taxon>
        <taxon>Polyphaga</taxon>
        <taxon>Cucujiformia</taxon>
        <taxon>Curculionidae</taxon>
        <taxon>Ceutorhynchinae</taxon>
        <taxon>Ceutorhynchus</taxon>
    </lineage>
</organism>
<accession>A0A9N9MQ23</accession>
<dbReference type="Gene3D" id="1.25.10.10">
    <property type="entry name" value="Leucine-rich Repeat Variant"/>
    <property type="match status" value="1"/>
</dbReference>
<reference evidence="3" key="1">
    <citation type="submission" date="2022-01" db="EMBL/GenBank/DDBJ databases">
        <authorList>
            <person name="King R."/>
        </authorList>
    </citation>
    <scope>NUCLEOTIDE SEQUENCE</scope>
</reference>
<dbReference type="PANTHER" id="PTHR22895">
    <property type="entry name" value="ARMADILLO REPEAT-CONTAINING PROTEIN 6"/>
    <property type="match status" value="1"/>
</dbReference>
<evidence type="ECO:0000256" key="1">
    <source>
        <dbReference type="ARBA" id="ARBA00022737"/>
    </source>
</evidence>
<dbReference type="EMBL" id="OU892279">
    <property type="protein sequence ID" value="CAG9766295.1"/>
    <property type="molecule type" value="Genomic_DNA"/>
</dbReference>
<evidence type="ECO:0008006" key="5">
    <source>
        <dbReference type="Google" id="ProtNLM"/>
    </source>
</evidence>
<dbReference type="SUPFAM" id="SSF48371">
    <property type="entry name" value="ARM repeat"/>
    <property type="match status" value="1"/>
</dbReference>
<gene>
    <name evidence="3" type="ORF">CEUTPL_LOCUS6882</name>
</gene>
<evidence type="ECO:0000313" key="4">
    <source>
        <dbReference type="Proteomes" id="UP001152799"/>
    </source>
</evidence>
<dbReference type="GO" id="GO:0002244">
    <property type="term" value="P:hematopoietic progenitor cell differentiation"/>
    <property type="evidence" value="ECO:0007669"/>
    <property type="project" value="TreeGrafter"/>
</dbReference>
<dbReference type="OrthoDB" id="449062at2759"/>
<dbReference type="InterPro" id="IPR016024">
    <property type="entry name" value="ARM-type_fold"/>
</dbReference>